<reference evidence="2 3" key="1">
    <citation type="journal article" date="2006" name="Nature">
        <title>Global trends of whole-genome duplications revealed by the ciliate Paramecium tetraurelia.</title>
        <authorList>
            <consortium name="Genoscope"/>
            <person name="Aury J.-M."/>
            <person name="Jaillon O."/>
            <person name="Duret L."/>
            <person name="Noel B."/>
            <person name="Jubin C."/>
            <person name="Porcel B.M."/>
            <person name="Segurens B."/>
            <person name="Daubin V."/>
            <person name="Anthouard V."/>
            <person name="Aiach N."/>
            <person name="Arnaiz O."/>
            <person name="Billaut A."/>
            <person name="Beisson J."/>
            <person name="Blanc I."/>
            <person name="Bouhouche K."/>
            <person name="Camara F."/>
            <person name="Duharcourt S."/>
            <person name="Guigo R."/>
            <person name="Gogendeau D."/>
            <person name="Katinka M."/>
            <person name="Keller A.-M."/>
            <person name="Kissmehl R."/>
            <person name="Klotz C."/>
            <person name="Koll F."/>
            <person name="Le Moue A."/>
            <person name="Lepere C."/>
            <person name="Malinsky S."/>
            <person name="Nowacki M."/>
            <person name="Nowak J.K."/>
            <person name="Plattner H."/>
            <person name="Poulain J."/>
            <person name="Ruiz F."/>
            <person name="Serrano V."/>
            <person name="Zagulski M."/>
            <person name="Dessen P."/>
            <person name="Betermier M."/>
            <person name="Weissenbach J."/>
            <person name="Scarpelli C."/>
            <person name="Schachter V."/>
            <person name="Sperling L."/>
            <person name="Meyer E."/>
            <person name="Cohen J."/>
            <person name="Wincker P."/>
        </authorList>
    </citation>
    <scope>NUCLEOTIDE SEQUENCE [LARGE SCALE GENOMIC DNA]</scope>
    <source>
        <strain evidence="2 3">Stock d4-2</strain>
    </source>
</reference>
<dbReference type="Proteomes" id="UP000000600">
    <property type="component" value="Unassembled WGS sequence"/>
</dbReference>
<evidence type="ECO:0000313" key="2">
    <source>
        <dbReference type="EMBL" id="CAK58233.1"/>
    </source>
</evidence>
<gene>
    <name evidence="2" type="ORF">GSPATT00029269001</name>
</gene>
<evidence type="ECO:0000313" key="3">
    <source>
        <dbReference type="Proteomes" id="UP000000600"/>
    </source>
</evidence>
<dbReference type="RefSeq" id="XP_001425631.1">
    <property type="nucleotide sequence ID" value="XM_001425594.1"/>
</dbReference>
<protein>
    <submittedName>
        <fullName evidence="2">Uncharacterized protein</fullName>
    </submittedName>
</protein>
<dbReference type="PANTHER" id="PTHR31600">
    <property type="entry name" value="TINY MACROCYSTS PROTEIN B-RELATED"/>
    <property type="match status" value="1"/>
</dbReference>
<feature type="transmembrane region" description="Helical" evidence="1">
    <location>
        <begin position="45"/>
        <end position="66"/>
    </location>
</feature>
<dbReference type="InterPro" id="IPR052994">
    <property type="entry name" value="Tiny_macrocysts_regulators"/>
</dbReference>
<organism evidence="2 3">
    <name type="scientific">Paramecium tetraurelia</name>
    <dbReference type="NCBI Taxonomy" id="5888"/>
    <lineage>
        <taxon>Eukaryota</taxon>
        <taxon>Sar</taxon>
        <taxon>Alveolata</taxon>
        <taxon>Ciliophora</taxon>
        <taxon>Intramacronucleata</taxon>
        <taxon>Oligohymenophorea</taxon>
        <taxon>Peniculida</taxon>
        <taxon>Parameciidae</taxon>
        <taxon>Paramecium</taxon>
    </lineage>
</organism>
<dbReference type="KEGG" id="ptm:GSPATT00029269001"/>
<keyword evidence="1" id="KW-0812">Transmembrane</keyword>
<dbReference type="GeneID" id="5011415"/>
<evidence type="ECO:0000256" key="1">
    <source>
        <dbReference type="SAM" id="Phobius"/>
    </source>
</evidence>
<keyword evidence="1" id="KW-1133">Transmembrane helix</keyword>
<dbReference type="HOGENOM" id="CLU_2215041_0_0_1"/>
<keyword evidence="1" id="KW-0472">Membrane</keyword>
<dbReference type="AlphaFoldDB" id="A0BI66"/>
<sequence>MYTDIAAVEINQMQDIYIRSIFQQLLVTFNQSLQKDIDTNTTTTVTIFIVFLVVLVLVYLLFWWPIANKINNEIRRTTLLLSMIPLNLIQRIKAIREYLNRIHKVDQ</sequence>
<dbReference type="PANTHER" id="PTHR31600:SF2">
    <property type="entry name" value="GAMETE ENRICHED GENE 10 PROTEIN-RELATED"/>
    <property type="match status" value="1"/>
</dbReference>
<dbReference type="InParanoid" id="A0BI66"/>
<name>A0BI66_PARTE</name>
<keyword evidence="3" id="KW-1185">Reference proteome</keyword>
<dbReference type="OrthoDB" id="297598at2759"/>
<accession>A0BI66</accession>
<dbReference type="EMBL" id="CT867996">
    <property type="protein sequence ID" value="CAK58233.1"/>
    <property type="molecule type" value="Genomic_DNA"/>
</dbReference>
<proteinExistence type="predicted"/>